<dbReference type="GO" id="GO:0004648">
    <property type="term" value="F:O-phospho-L-serine:2-oxoglutarate aminotransferase activity"/>
    <property type="evidence" value="ECO:0007669"/>
    <property type="project" value="UniProtKB-UniRule"/>
</dbReference>
<keyword evidence="8 11" id="KW-0718">Serine biosynthesis</keyword>
<comment type="function">
    <text evidence="1 11">Catalyzes the reversible conversion of 3-phosphohydroxypyruvate to phosphoserine and of 3-hydroxy-2-oxo-4-phosphonooxybutanoate to phosphohydroxythreonine.</text>
</comment>
<evidence type="ECO:0000256" key="4">
    <source>
        <dbReference type="ARBA" id="ARBA00022576"/>
    </source>
</evidence>
<dbReference type="EC" id="2.6.1.52" evidence="11"/>
<evidence type="ECO:0000256" key="7">
    <source>
        <dbReference type="ARBA" id="ARBA00022898"/>
    </source>
</evidence>
<gene>
    <name evidence="11 13" type="primary">serC</name>
    <name evidence="13" type="ORF">H7313_07395</name>
</gene>
<evidence type="ECO:0000313" key="13">
    <source>
        <dbReference type="EMBL" id="MBC2889170.1"/>
    </source>
</evidence>
<feature type="binding site" evidence="11">
    <location>
        <begin position="237"/>
        <end position="238"/>
    </location>
    <ligand>
        <name>pyridoxal 5'-phosphate</name>
        <dbReference type="ChEBI" id="CHEBI:597326"/>
    </ligand>
</feature>
<dbReference type="GO" id="GO:0006564">
    <property type="term" value="P:L-serine biosynthetic process"/>
    <property type="evidence" value="ECO:0007669"/>
    <property type="project" value="UniProtKB-UniRule"/>
</dbReference>
<dbReference type="FunFam" id="3.40.640.10:FF:000010">
    <property type="entry name" value="Phosphoserine aminotransferase"/>
    <property type="match status" value="1"/>
</dbReference>
<keyword evidence="11" id="KW-0664">Pyridoxine biosynthesis</keyword>
<dbReference type="FunFam" id="3.90.1150.10:FF:000006">
    <property type="entry name" value="Phosphoserine aminotransferase"/>
    <property type="match status" value="1"/>
</dbReference>
<sequence length="360" mass="39469">MARVYNFSAGPAVLPEEVLAEAASEMLDYRGCGMSVMEMSHRSKAFGEIIENAEADLRELIGIPDNYRVLFLQGGASQQFAAVPLNLMKNRVADYVITGAWAKKAFKEAKIYGDARAIASSEDETFSYIPDCSDLDVSADADYVYICENNTIYGTKFHTLPNTKGKDLVADVSSCFLSEPVDIAKYGVMYGGAQKNIGPAGVVISIIREDLIRDDVLEGTPTMLKWKTQADADSLYNTPPAYGIYICGKVFKWLKDQGGLEAMQQRNQEKAALLYDYLDQSKLFRGTVRKEDRSLMNVPFVTGDADLDAAFVAESKAAGLENLKGHRSVGGMRASIYNAMPKAGVEALVAFMDKFEQAHS</sequence>
<dbReference type="CDD" id="cd00611">
    <property type="entry name" value="PSAT_like"/>
    <property type="match status" value="1"/>
</dbReference>
<dbReference type="Proteomes" id="UP000587396">
    <property type="component" value="Unassembled WGS sequence"/>
</dbReference>
<keyword evidence="6 11" id="KW-0808">Transferase</keyword>
<comment type="catalytic activity">
    <reaction evidence="10 11">
        <text>O-phospho-L-serine + 2-oxoglutarate = 3-phosphooxypyruvate + L-glutamate</text>
        <dbReference type="Rhea" id="RHEA:14329"/>
        <dbReference type="ChEBI" id="CHEBI:16810"/>
        <dbReference type="ChEBI" id="CHEBI:18110"/>
        <dbReference type="ChEBI" id="CHEBI:29985"/>
        <dbReference type="ChEBI" id="CHEBI:57524"/>
        <dbReference type="EC" id="2.6.1.52"/>
    </reaction>
</comment>
<feature type="binding site" evidence="11">
    <location>
        <position position="101"/>
    </location>
    <ligand>
        <name>pyridoxal 5'-phosphate</name>
        <dbReference type="ChEBI" id="CHEBI:597326"/>
    </ligand>
</feature>
<dbReference type="UniPathway" id="UPA00135">
    <property type="reaction ID" value="UER00197"/>
</dbReference>
<feature type="binding site" evidence="11">
    <location>
        <position position="151"/>
    </location>
    <ligand>
        <name>pyridoxal 5'-phosphate</name>
        <dbReference type="ChEBI" id="CHEBI:597326"/>
    </ligand>
</feature>
<proteinExistence type="inferred from homology"/>
<dbReference type="NCBIfam" id="NF003764">
    <property type="entry name" value="PRK05355.1"/>
    <property type="match status" value="1"/>
</dbReference>
<dbReference type="InterPro" id="IPR000192">
    <property type="entry name" value="Aminotrans_V_dom"/>
</dbReference>
<feature type="modified residue" description="N6-(pyridoxal phosphate)lysine" evidence="11">
    <location>
        <position position="195"/>
    </location>
</feature>
<comment type="subunit">
    <text evidence="11">Homodimer.</text>
</comment>
<keyword evidence="4 11" id="KW-0032">Aminotransferase</keyword>
<evidence type="ECO:0000256" key="2">
    <source>
        <dbReference type="ARBA" id="ARBA00005099"/>
    </source>
</evidence>
<dbReference type="InterPro" id="IPR015421">
    <property type="entry name" value="PyrdxlP-dep_Trfase_major"/>
</dbReference>
<dbReference type="RefSeq" id="WP_185905045.1">
    <property type="nucleotide sequence ID" value="NZ_JACMSE010000004.1"/>
</dbReference>
<protein>
    <recommendedName>
        <fullName evidence="11">Phosphoserine aminotransferase</fullName>
        <ecNumber evidence="11">2.6.1.52</ecNumber>
    </recommendedName>
    <alternativeName>
        <fullName evidence="11">Phosphohydroxythreonine aminotransferase</fullName>
        <shortName evidence="11">PSAT</shortName>
    </alternativeName>
</protein>
<feature type="domain" description="Aminotransferase class V" evidence="12">
    <location>
        <begin position="4"/>
        <end position="348"/>
    </location>
</feature>
<comment type="cofactor">
    <cofactor evidence="11">
        <name>pyridoxal 5'-phosphate</name>
        <dbReference type="ChEBI" id="CHEBI:597326"/>
    </cofactor>
    <text evidence="11">Binds 1 pyridoxal phosphate per subunit.</text>
</comment>
<evidence type="ECO:0000256" key="5">
    <source>
        <dbReference type="ARBA" id="ARBA00022605"/>
    </source>
</evidence>
<keyword evidence="7 11" id="KW-0663">Pyridoxal phosphate</keyword>
<organism evidence="13 14">
    <name type="scientific">Gordonibacter massiliensis</name>
    <name type="common">ex Traore et al. 2017</name>
    <dbReference type="NCBI Taxonomy" id="1841863"/>
    <lineage>
        <taxon>Bacteria</taxon>
        <taxon>Bacillati</taxon>
        <taxon>Actinomycetota</taxon>
        <taxon>Coriobacteriia</taxon>
        <taxon>Eggerthellales</taxon>
        <taxon>Eggerthellaceae</taxon>
        <taxon>Gordonibacter</taxon>
    </lineage>
</organism>
<comment type="pathway">
    <text evidence="2 11">Amino-acid biosynthesis; L-serine biosynthesis; L-serine from 3-phospho-D-glycerate: step 2/3.</text>
</comment>
<evidence type="ECO:0000256" key="3">
    <source>
        <dbReference type="ARBA" id="ARBA00006904"/>
    </source>
</evidence>
<comment type="caution">
    <text evidence="13">The sequence shown here is derived from an EMBL/GenBank/DDBJ whole genome shotgun (WGS) entry which is preliminary data.</text>
</comment>
<dbReference type="GO" id="GO:0030170">
    <property type="term" value="F:pyridoxal phosphate binding"/>
    <property type="evidence" value="ECO:0007669"/>
    <property type="project" value="UniProtKB-UniRule"/>
</dbReference>
<feature type="binding site" evidence="11">
    <location>
        <position position="171"/>
    </location>
    <ligand>
        <name>pyridoxal 5'-phosphate</name>
        <dbReference type="ChEBI" id="CHEBI:597326"/>
    </ligand>
</feature>
<comment type="subcellular location">
    <subcellularLocation>
        <location evidence="11">Cytoplasm</location>
    </subcellularLocation>
</comment>
<comment type="catalytic activity">
    <reaction evidence="9 11">
        <text>4-(phosphooxy)-L-threonine + 2-oxoglutarate = (R)-3-hydroxy-2-oxo-4-phosphooxybutanoate + L-glutamate</text>
        <dbReference type="Rhea" id="RHEA:16573"/>
        <dbReference type="ChEBI" id="CHEBI:16810"/>
        <dbReference type="ChEBI" id="CHEBI:29985"/>
        <dbReference type="ChEBI" id="CHEBI:58452"/>
        <dbReference type="ChEBI" id="CHEBI:58538"/>
        <dbReference type="EC" id="2.6.1.52"/>
    </reaction>
</comment>
<dbReference type="PIRSF" id="PIRSF000525">
    <property type="entry name" value="SerC"/>
    <property type="match status" value="1"/>
</dbReference>
<feature type="binding site" evidence="11">
    <location>
        <position position="42"/>
    </location>
    <ligand>
        <name>L-glutamate</name>
        <dbReference type="ChEBI" id="CHEBI:29985"/>
    </ligand>
</feature>
<comment type="similarity">
    <text evidence="3 11">Belongs to the class-V pyridoxal-phosphate-dependent aminotransferase family. SerC subfamily.</text>
</comment>
<dbReference type="AlphaFoldDB" id="A0A842JJ90"/>
<dbReference type="GO" id="GO:0005737">
    <property type="term" value="C:cytoplasm"/>
    <property type="evidence" value="ECO:0007669"/>
    <property type="project" value="UniProtKB-SubCell"/>
</dbReference>
<dbReference type="GO" id="GO:0008615">
    <property type="term" value="P:pyridoxine biosynthetic process"/>
    <property type="evidence" value="ECO:0007669"/>
    <property type="project" value="UniProtKB-UniRule"/>
</dbReference>
<comment type="pathway">
    <text evidence="11">Cofactor biosynthesis; pyridoxine 5'-phosphate biosynthesis; pyridoxine 5'-phosphate from D-erythrose 4-phosphate: step 3/5.</text>
</comment>
<evidence type="ECO:0000256" key="6">
    <source>
        <dbReference type="ARBA" id="ARBA00022679"/>
    </source>
</evidence>
<feature type="binding site" evidence="11">
    <location>
        <begin position="76"/>
        <end position="77"/>
    </location>
    <ligand>
        <name>pyridoxal 5'-phosphate</name>
        <dbReference type="ChEBI" id="CHEBI:597326"/>
    </ligand>
</feature>
<dbReference type="PANTHER" id="PTHR43247">
    <property type="entry name" value="PHOSPHOSERINE AMINOTRANSFERASE"/>
    <property type="match status" value="1"/>
</dbReference>
<evidence type="ECO:0000256" key="1">
    <source>
        <dbReference type="ARBA" id="ARBA00003483"/>
    </source>
</evidence>
<evidence type="ECO:0000256" key="10">
    <source>
        <dbReference type="ARBA" id="ARBA00049007"/>
    </source>
</evidence>
<dbReference type="PANTHER" id="PTHR43247:SF1">
    <property type="entry name" value="PHOSPHOSERINE AMINOTRANSFERASE"/>
    <property type="match status" value="1"/>
</dbReference>
<evidence type="ECO:0000256" key="8">
    <source>
        <dbReference type="ARBA" id="ARBA00023299"/>
    </source>
</evidence>
<dbReference type="InterPro" id="IPR015422">
    <property type="entry name" value="PyrdxlP-dep_Trfase_small"/>
</dbReference>
<accession>A0A842JJ90</accession>
<dbReference type="EMBL" id="JACMSE010000004">
    <property type="protein sequence ID" value="MBC2889170.1"/>
    <property type="molecule type" value="Genomic_DNA"/>
</dbReference>
<name>A0A842JJ90_9ACTN</name>
<evidence type="ECO:0000256" key="11">
    <source>
        <dbReference type="HAMAP-Rule" id="MF_00160"/>
    </source>
</evidence>
<evidence type="ECO:0000256" key="9">
    <source>
        <dbReference type="ARBA" id="ARBA00047630"/>
    </source>
</evidence>
<dbReference type="NCBIfam" id="TIGR01364">
    <property type="entry name" value="serC_1"/>
    <property type="match status" value="1"/>
</dbReference>
<feature type="binding site" evidence="11">
    <location>
        <position position="194"/>
    </location>
    <ligand>
        <name>pyridoxal 5'-phosphate</name>
        <dbReference type="ChEBI" id="CHEBI:597326"/>
    </ligand>
</feature>
<dbReference type="InterPro" id="IPR015424">
    <property type="entry name" value="PyrdxlP-dep_Trfase"/>
</dbReference>
<dbReference type="InterPro" id="IPR022278">
    <property type="entry name" value="Pser_aminoTfrase"/>
</dbReference>
<keyword evidence="11" id="KW-0963">Cytoplasm</keyword>
<dbReference type="SUPFAM" id="SSF53383">
    <property type="entry name" value="PLP-dependent transferases"/>
    <property type="match status" value="1"/>
</dbReference>
<keyword evidence="5 11" id="KW-0028">Amino-acid biosynthesis</keyword>
<dbReference type="Gene3D" id="3.90.1150.10">
    <property type="entry name" value="Aspartate Aminotransferase, domain 1"/>
    <property type="match status" value="1"/>
</dbReference>
<dbReference type="Pfam" id="PF00266">
    <property type="entry name" value="Aminotran_5"/>
    <property type="match status" value="1"/>
</dbReference>
<dbReference type="Gene3D" id="3.40.640.10">
    <property type="entry name" value="Type I PLP-dependent aspartate aminotransferase-like (Major domain)"/>
    <property type="match status" value="1"/>
</dbReference>
<dbReference type="HAMAP" id="MF_00160">
    <property type="entry name" value="SerC_aminotrans_5"/>
    <property type="match status" value="1"/>
</dbReference>
<keyword evidence="14" id="KW-1185">Reference proteome</keyword>
<evidence type="ECO:0000313" key="14">
    <source>
        <dbReference type="Proteomes" id="UP000587396"/>
    </source>
</evidence>
<evidence type="ECO:0000259" key="12">
    <source>
        <dbReference type="Pfam" id="PF00266"/>
    </source>
</evidence>
<comment type="caution">
    <text evidence="11">Lacks conserved residue(s) required for the propagation of feature annotation.</text>
</comment>
<dbReference type="UniPathway" id="UPA00244">
    <property type="reaction ID" value="UER00311"/>
</dbReference>
<reference evidence="13 14" key="1">
    <citation type="submission" date="2020-08" db="EMBL/GenBank/DDBJ databases">
        <authorList>
            <person name="Liu C."/>
            <person name="Sun Q."/>
        </authorList>
    </citation>
    <scope>NUCLEOTIDE SEQUENCE [LARGE SCALE GENOMIC DNA]</scope>
    <source>
        <strain evidence="13 14">N22</strain>
    </source>
</reference>